<accession>A0A7J9EH88</accession>
<keyword evidence="1" id="KW-1133">Transmembrane helix</keyword>
<keyword evidence="1" id="KW-0812">Transmembrane</keyword>
<keyword evidence="1" id="KW-0472">Membrane</keyword>
<evidence type="ECO:0000256" key="1">
    <source>
        <dbReference type="SAM" id="Phobius"/>
    </source>
</evidence>
<evidence type="ECO:0000313" key="3">
    <source>
        <dbReference type="Proteomes" id="UP000593568"/>
    </source>
</evidence>
<protein>
    <submittedName>
        <fullName evidence="2">Uncharacterized protein</fullName>
    </submittedName>
</protein>
<feature type="transmembrane region" description="Helical" evidence="1">
    <location>
        <begin position="20"/>
        <end position="48"/>
    </location>
</feature>
<dbReference type="EMBL" id="JABEZW010000008">
    <property type="protein sequence ID" value="MBA0772400.1"/>
    <property type="molecule type" value="Genomic_DNA"/>
</dbReference>
<comment type="caution">
    <text evidence="2">The sequence shown here is derived from an EMBL/GenBank/DDBJ whole genome shotgun (WGS) entry which is preliminary data.</text>
</comment>
<feature type="non-terminal residue" evidence="2">
    <location>
        <position position="94"/>
    </location>
</feature>
<feature type="non-terminal residue" evidence="2">
    <location>
        <position position="1"/>
    </location>
</feature>
<sequence length="94" mass="11423">RNLTVEERLWFSYSAQKSNYILYTHNCLFLFLVFSLVLLPWALVEFYWFDAVDRFKLQPRVKISFREFFKCYKDVLHQFIFAVVPLTIVSFPVL</sequence>
<feature type="transmembrane region" description="Helical" evidence="1">
    <location>
        <begin position="75"/>
        <end position="93"/>
    </location>
</feature>
<evidence type="ECO:0000313" key="2">
    <source>
        <dbReference type="EMBL" id="MBA0772400.1"/>
    </source>
</evidence>
<reference evidence="2 3" key="1">
    <citation type="journal article" date="2019" name="Genome Biol. Evol.">
        <title>Insights into the evolution of the New World diploid cottons (Gossypium, subgenus Houzingenia) based on genome sequencing.</title>
        <authorList>
            <person name="Grover C.E."/>
            <person name="Arick M.A. 2nd"/>
            <person name="Thrash A."/>
            <person name="Conover J.L."/>
            <person name="Sanders W.S."/>
            <person name="Peterson D.G."/>
            <person name="Frelichowski J.E."/>
            <person name="Scheffler J.A."/>
            <person name="Scheffler B.E."/>
            <person name="Wendel J.F."/>
        </authorList>
    </citation>
    <scope>NUCLEOTIDE SEQUENCE [LARGE SCALE GENOMIC DNA]</scope>
    <source>
        <strain evidence="2">8</strain>
        <tissue evidence="2">Leaf</tissue>
    </source>
</reference>
<gene>
    <name evidence="2" type="ORF">Gotri_007785</name>
</gene>
<organism evidence="2 3">
    <name type="scientific">Gossypium trilobum</name>
    <dbReference type="NCBI Taxonomy" id="34281"/>
    <lineage>
        <taxon>Eukaryota</taxon>
        <taxon>Viridiplantae</taxon>
        <taxon>Streptophyta</taxon>
        <taxon>Embryophyta</taxon>
        <taxon>Tracheophyta</taxon>
        <taxon>Spermatophyta</taxon>
        <taxon>Magnoliopsida</taxon>
        <taxon>eudicotyledons</taxon>
        <taxon>Gunneridae</taxon>
        <taxon>Pentapetalae</taxon>
        <taxon>rosids</taxon>
        <taxon>malvids</taxon>
        <taxon>Malvales</taxon>
        <taxon>Malvaceae</taxon>
        <taxon>Malvoideae</taxon>
        <taxon>Gossypium</taxon>
    </lineage>
</organism>
<dbReference type="Proteomes" id="UP000593568">
    <property type="component" value="Unassembled WGS sequence"/>
</dbReference>
<dbReference type="AlphaFoldDB" id="A0A7J9EH88"/>
<name>A0A7J9EH88_9ROSI</name>
<keyword evidence="3" id="KW-1185">Reference proteome</keyword>
<proteinExistence type="predicted"/>